<keyword evidence="1 4" id="KW-0378">Hydrolase</keyword>
<dbReference type="GO" id="GO:0046872">
    <property type="term" value="F:metal ion binding"/>
    <property type="evidence" value="ECO:0007669"/>
    <property type="project" value="UniProtKB-KW"/>
</dbReference>
<dbReference type="PANTHER" id="PTHR11014">
    <property type="entry name" value="PEPTIDASE M20 FAMILY MEMBER"/>
    <property type="match status" value="1"/>
</dbReference>
<keyword evidence="5" id="KW-1185">Reference proteome</keyword>
<feature type="binding site" evidence="2">
    <location>
        <position position="133"/>
    </location>
    <ligand>
        <name>Mn(2+)</name>
        <dbReference type="ChEBI" id="CHEBI:29035"/>
        <label>2</label>
    </ligand>
</feature>
<accession>A0A3P3DQP1</accession>
<feature type="binding site" evidence="2">
    <location>
        <position position="100"/>
    </location>
    <ligand>
        <name>Mn(2+)</name>
        <dbReference type="ChEBI" id="CHEBI:29035"/>
        <label>2</label>
    </ligand>
</feature>
<dbReference type="InterPro" id="IPR011650">
    <property type="entry name" value="Peptidase_M20_dimer"/>
</dbReference>
<evidence type="ECO:0000256" key="2">
    <source>
        <dbReference type="PIRSR" id="PIRSR005962-1"/>
    </source>
</evidence>
<evidence type="ECO:0000256" key="1">
    <source>
        <dbReference type="ARBA" id="ARBA00022801"/>
    </source>
</evidence>
<feature type="binding site" evidence="2">
    <location>
        <position position="357"/>
    </location>
    <ligand>
        <name>Mn(2+)</name>
        <dbReference type="ChEBI" id="CHEBI:29035"/>
        <label>2</label>
    </ligand>
</feature>
<dbReference type="EMBL" id="RRAZ01000006">
    <property type="protein sequence ID" value="RRH76587.1"/>
    <property type="molecule type" value="Genomic_DNA"/>
</dbReference>
<dbReference type="Gene3D" id="3.40.630.10">
    <property type="entry name" value="Zn peptidases"/>
    <property type="match status" value="1"/>
</dbReference>
<keyword evidence="2" id="KW-0464">Manganese</keyword>
<dbReference type="OrthoDB" id="9777385at2"/>
<feature type="binding site" evidence="2">
    <location>
        <position position="98"/>
    </location>
    <ligand>
        <name>Mn(2+)</name>
        <dbReference type="ChEBI" id="CHEBI:29035"/>
        <label>2</label>
    </ligand>
</feature>
<dbReference type="NCBIfam" id="TIGR01891">
    <property type="entry name" value="amidohydrolases"/>
    <property type="match status" value="1"/>
</dbReference>
<dbReference type="GO" id="GO:0016787">
    <property type="term" value="F:hydrolase activity"/>
    <property type="evidence" value="ECO:0007669"/>
    <property type="project" value="UniProtKB-KW"/>
</dbReference>
<feature type="domain" description="Peptidase M20 dimerisation" evidence="3">
    <location>
        <begin position="181"/>
        <end position="280"/>
    </location>
</feature>
<dbReference type="Pfam" id="PF07687">
    <property type="entry name" value="M20_dimer"/>
    <property type="match status" value="1"/>
</dbReference>
<dbReference type="Proteomes" id="UP000282125">
    <property type="component" value="Unassembled WGS sequence"/>
</dbReference>
<keyword evidence="2" id="KW-0479">Metal-binding</keyword>
<dbReference type="PANTHER" id="PTHR11014:SF169">
    <property type="entry name" value="CLAN MH, FAMILY M20, PEPTIDASE T-LIKE METALLOPEPTIDASE"/>
    <property type="match status" value="1"/>
</dbReference>
<dbReference type="InterPro" id="IPR002933">
    <property type="entry name" value="Peptidase_M20"/>
</dbReference>
<gene>
    <name evidence="4" type="ORF">EG244_05290</name>
</gene>
<dbReference type="Pfam" id="PF01546">
    <property type="entry name" value="Peptidase_M20"/>
    <property type="match status" value="1"/>
</dbReference>
<reference evidence="4 5" key="1">
    <citation type="submission" date="2018-11" db="EMBL/GenBank/DDBJ databases">
        <title>Gemmobacter sp. nov., YIM 102744-1 draft genome.</title>
        <authorList>
            <person name="Li G."/>
            <person name="Jiang Y."/>
        </authorList>
    </citation>
    <scope>NUCLEOTIDE SEQUENCE [LARGE SCALE GENOMIC DNA]</scope>
    <source>
        <strain evidence="4 5">YIM 102744-1</strain>
    </source>
</reference>
<dbReference type="RefSeq" id="WP_124963974.1">
    <property type="nucleotide sequence ID" value="NZ_RRAZ01000006.1"/>
</dbReference>
<sequence>MLSNSDIHELTEFRHHLHRHPEVSGEEAWTAEEIRKAMSALNPSQLLTGLGGHGVAAVFEGAEPGPTVLFRCELDALPIEELTGADFASEIPGKGHQCGHDGHMAILTGLGRLISRRPPAKGRIVLMYQPAEEDGSGAALVIADPAFAAIRPDWAFSLHNFPGTPLGTFAIEAGDANCASRGLKVVLTGHTSHASTPEFALSPALSLARLIPRVMEMGPGSNHLDGDFRLVTVTHAKMGEEAFGITPGRAELWMTLRCVRDEAMEDLLQAVIAAVEAEASATGLSAEFSHHDVFNACTNDPEATARIIAAAETAGVVRCDGQFPMRGSEDFGLFGSRAGAKSAMFRLGSGYETANLHNPDYMFPDAVIEPGVRLFHQVARDLLG</sequence>
<evidence type="ECO:0000313" key="5">
    <source>
        <dbReference type="Proteomes" id="UP000282125"/>
    </source>
</evidence>
<dbReference type="Gene3D" id="3.30.70.360">
    <property type="match status" value="1"/>
</dbReference>
<dbReference type="InterPro" id="IPR017439">
    <property type="entry name" value="Amidohydrolase"/>
</dbReference>
<dbReference type="SUPFAM" id="SSF53187">
    <property type="entry name" value="Zn-dependent exopeptidases"/>
    <property type="match status" value="1"/>
</dbReference>
<comment type="caution">
    <text evidence="4">The sequence shown here is derived from an EMBL/GenBank/DDBJ whole genome shotgun (WGS) entry which is preliminary data.</text>
</comment>
<name>A0A3P3DQP1_9RHOB</name>
<dbReference type="SUPFAM" id="SSF55031">
    <property type="entry name" value="Bacterial exopeptidase dimerisation domain"/>
    <property type="match status" value="1"/>
</dbReference>
<dbReference type="AlphaFoldDB" id="A0A3P3DQP1"/>
<evidence type="ECO:0000313" key="4">
    <source>
        <dbReference type="EMBL" id="RRH76587.1"/>
    </source>
</evidence>
<proteinExistence type="predicted"/>
<evidence type="ECO:0000259" key="3">
    <source>
        <dbReference type="Pfam" id="PF07687"/>
    </source>
</evidence>
<protein>
    <submittedName>
        <fullName evidence="4">Amidohydrolase</fullName>
    </submittedName>
</protein>
<comment type="cofactor">
    <cofactor evidence="2">
        <name>Mn(2+)</name>
        <dbReference type="ChEBI" id="CHEBI:29035"/>
    </cofactor>
    <text evidence="2">The Mn(2+) ion enhances activity.</text>
</comment>
<feature type="binding site" evidence="2">
    <location>
        <position position="159"/>
    </location>
    <ligand>
        <name>Mn(2+)</name>
        <dbReference type="ChEBI" id="CHEBI:29035"/>
        <label>2</label>
    </ligand>
</feature>
<dbReference type="InterPro" id="IPR036264">
    <property type="entry name" value="Bact_exopeptidase_dim_dom"/>
</dbReference>
<organism evidence="4 5">
    <name type="scientific">Falsigemmobacter faecalis</name>
    <dbReference type="NCBI Taxonomy" id="2488730"/>
    <lineage>
        <taxon>Bacteria</taxon>
        <taxon>Pseudomonadati</taxon>
        <taxon>Pseudomonadota</taxon>
        <taxon>Alphaproteobacteria</taxon>
        <taxon>Rhodobacterales</taxon>
        <taxon>Paracoccaceae</taxon>
        <taxon>Falsigemmobacter</taxon>
    </lineage>
</organism>
<dbReference type="PIRSF" id="PIRSF005962">
    <property type="entry name" value="Pept_M20D_amidohydro"/>
    <property type="match status" value="1"/>
</dbReference>